<dbReference type="InterPro" id="IPR032284">
    <property type="entry name" value="RecQ_Zn-bd"/>
</dbReference>
<evidence type="ECO:0000256" key="1">
    <source>
        <dbReference type="ARBA" id="ARBA00001946"/>
    </source>
</evidence>
<comment type="catalytic activity">
    <reaction evidence="10">
        <text>Couples ATP hydrolysis with the unwinding of duplex DNA by translocating in the 3'-5' direction.</text>
        <dbReference type="EC" id="5.6.2.4"/>
    </reaction>
</comment>
<dbReference type="Proteomes" id="UP000230709">
    <property type="component" value="Chromosome"/>
</dbReference>
<protein>
    <recommendedName>
        <fullName evidence="12">ATP-dependent DNA helicase RecQ</fullName>
        <ecNumber evidence="11">5.6.2.4</ecNumber>
    </recommendedName>
    <alternativeName>
        <fullName evidence="13">DNA 3'-5' helicase RecQ</fullName>
    </alternativeName>
</protein>
<dbReference type="Gene3D" id="3.40.50.300">
    <property type="entry name" value="P-loop containing nucleotide triphosphate hydrolases"/>
    <property type="match status" value="2"/>
</dbReference>
<dbReference type="InterPro" id="IPR044876">
    <property type="entry name" value="HRDC_dom_sf"/>
</dbReference>
<evidence type="ECO:0000256" key="10">
    <source>
        <dbReference type="ARBA" id="ARBA00034617"/>
    </source>
</evidence>
<dbReference type="GO" id="GO:0005737">
    <property type="term" value="C:cytoplasm"/>
    <property type="evidence" value="ECO:0007669"/>
    <property type="project" value="TreeGrafter"/>
</dbReference>
<dbReference type="GO" id="GO:0006281">
    <property type="term" value="P:DNA repair"/>
    <property type="evidence" value="ECO:0007669"/>
    <property type="project" value="TreeGrafter"/>
</dbReference>
<keyword evidence="9" id="KW-0413">Isomerase</keyword>
<dbReference type="STRING" id="595536.GCA_000178815_02745"/>
<dbReference type="PROSITE" id="PS51194">
    <property type="entry name" value="HELICASE_CTER"/>
    <property type="match status" value="1"/>
</dbReference>
<evidence type="ECO:0000259" key="15">
    <source>
        <dbReference type="PROSITE" id="PS51192"/>
    </source>
</evidence>
<evidence type="ECO:0000256" key="9">
    <source>
        <dbReference type="ARBA" id="ARBA00023235"/>
    </source>
</evidence>
<keyword evidence="3" id="KW-0479">Metal-binding</keyword>
<evidence type="ECO:0000313" key="17">
    <source>
        <dbReference type="EMBL" id="ATQ68540.1"/>
    </source>
</evidence>
<feature type="domain" description="Helicase C-terminal" evidence="16">
    <location>
        <begin position="220"/>
        <end position="369"/>
    </location>
</feature>
<dbReference type="InterPro" id="IPR011545">
    <property type="entry name" value="DEAD/DEAH_box_helicase_dom"/>
</dbReference>
<dbReference type="AlphaFoldDB" id="A0A2D2D0M8"/>
<evidence type="ECO:0000256" key="13">
    <source>
        <dbReference type="ARBA" id="ARBA00044550"/>
    </source>
</evidence>
<dbReference type="PROSITE" id="PS51192">
    <property type="entry name" value="HELICASE_ATP_BIND_1"/>
    <property type="match status" value="1"/>
</dbReference>
<evidence type="ECO:0000256" key="3">
    <source>
        <dbReference type="ARBA" id="ARBA00022723"/>
    </source>
</evidence>
<evidence type="ECO:0000259" key="16">
    <source>
        <dbReference type="PROSITE" id="PS51194"/>
    </source>
</evidence>
<evidence type="ECO:0000256" key="5">
    <source>
        <dbReference type="ARBA" id="ARBA00022801"/>
    </source>
</evidence>
<evidence type="ECO:0000256" key="8">
    <source>
        <dbReference type="ARBA" id="ARBA00023125"/>
    </source>
</evidence>
<dbReference type="CDD" id="cd17920">
    <property type="entry name" value="DEXHc_RecQ"/>
    <property type="match status" value="1"/>
</dbReference>
<name>A0A2D2D0M8_METT3</name>
<evidence type="ECO:0000256" key="7">
    <source>
        <dbReference type="ARBA" id="ARBA00022840"/>
    </source>
</evidence>
<dbReference type="GO" id="GO:0046872">
    <property type="term" value="F:metal ion binding"/>
    <property type="evidence" value="ECO:0007669"/>
    <property type="project" value="UniProtKB-KW"/>
</dbReference>
<dbReference type="GO" id="GO:0005694">
    <property type="term" value="C:chromosome"/>
    <property type="evidence" value="ECO:0007669"/>
    <property type="project" value="TreeGrafter"/>
</dbReference>
<dbReference type="InterPro" id="IPR002121">
    <property type="entry name" value="HRDC_dom"/>
</dbReference>
<keyword evidence="8" id="KW-0238">DNA-binding</keyword>
<feature type="domain" description="HRDC" evidence="14">
    <location>
        <begin position="453"/>
        <end position="526"/>
    </location>
</feature>
<dbReference type="InterPro" id="IPR004589">
    <property type="entry name" value="DNA_helicase_ATP-dep_RecQ"/>
</dbReference>
<dbReference type="SUPFAM" id="SSF52540">
    <property type="entry name" value="P-loop containing nucleoside triphosphate hydrolases"/>
    <property type="match status" value="1"/>
</dbReference>
<dbReference type="RefSeq" id="WP_003613303.1">
    <property type="nucleotide sequence ID" value="NZ_ADVE02000001.1"/>
</dbReference>
<organism evidence="17 18">
    <name type="scientific">Methylosinus trichosporium (strain ATCC 35070 / NCIMB 11131 / UNIQEM 75 / OB3b)</name>
    <dbReference type="NCBI Taxonomy" id="595536"/>
    <lineage>
        <taxon>Bacteria</taxon>
        <taxon>Pseudomonadati</taxon>
        <taxon>Pseudomonadota</taxon>
        <taxon>Alphaproteobacteria</taxon>
        <taxon>Hyphomicrobiales</taxon>
        <taxon>Methylocystaceae</taxon>
        <taxon>Methylosinus</taxon>
    </lineage>
</organism>
<dbReference type="PANTHER" id="PTHR13710:SF105">
    <property type="entry name" value="ATP-DEPENDENT DNA HELICASE Q1"/>
    <property type="match status" value="1"/>
</dbReference>
<reference evidence="18" key="1">
    <citation type="submission" date="2017-10" db="EMBL/GenBank/DDBJ databases">
        <title>Completed PacBio SMRT sequence of Methylosinus trichosporium OB3b reveals presence of a third large plasmid.</title>
        <authorList>
            <person name="Charles T.C."/>
            <person name="Lynch M.D.J."/>
            <person name="Heil J.R."/>
            <person name="Cheng J."/>
        </authorList>
    </citation>
    <scope>NUCLEOTIDE SEQUENCE [LARGE SCALE GENOMIC DNA]</scope>
    <source>
        <strain evidence="18">OB3b</strain>
    </source>
</reference>
<dbReference type="NCBIfam" id="TIGR00614">
    <property type="entry name" value="recQ_fam"/>
    <property type="match status" value="1"/>
</dbReference>
<dbReference type="InterPro" id="IPR010997">
    <property type="entry name" value="HRDC-like_sf"/>
</dbReference>
<dbReference type="Pfam" id="PF16124">
    <property type="entry name" value="RecQ_Zn_bind"/>
    <property type="match status" value="1"/>
</dbReference>
<keyword evidence="18" id="KW-1185">Reference proteome</keyword>
<dbReference type="GO" id="GO:0043138">
    <property type="term" value="F:3'-5' DNA helicase activity"/>
    <property type="evidence" value="ECO:0007669"/>
    <property type="project" value="UniProtKB-EC"/>
</dbReference>
<evidence type="ECO:0000313" key="18">
    <source>
        <dbReference type="Proteomes" id="UP000230709"/>
    </source>
</evidence>
<dbReference type="KEGG" id="mtw:CQW49_12105"/>
<dbReference type="SMART" id="SM00487">
    <property type="entry name" value="DEXDc"/>
    <property type="match status" value="1"/>
</dbReference>
<proteinExistence type="inferred from homology"/>
<keyword evidence="6 17" id="KW-0347">Helicase</keyword>
<dbReference type="InterPro" id="IPR014001">
    <property type="entry name" value="Helicase_ATP-bd"/>
</dbReference>
<keyword evidence="7" id="KW-0067">ATP-binding</keyword>
<dbReference type="Pfam" id="PF00270">
    <property type="entry name" value="DEAD"/>
    <property type="match status" value="1"/>
</dbReference>
<evidence type="ECO:0000256" key="11">
    <source>
        <dbReference type="ARBA" id="ARBA00034808"/>
    </source>
</evidence>
<dbReference type="GO" id="GO:0009378">
    <property type="term" value="F:four-way junction helicase activity"/>
    <property type="evidence" value="ECO:0007669"/>
    <property type="project" value="TreeGrafter"/>
</dbReference>
<keyword evidence="5" id="KW-0378">Hydrolase</keyword>
<evidence type="ECO:0000256" key="6">
    <source>
        <dbReference type="ARBA" id="ARBA00022806"/>
    </source>
</evidence>
<dbReference type="PROSITE" id="PS50967">
    <property type="entry name" value="HRDC"/>
    <property type="match status" value="1"/>
</dbReference>
<dbReference type="EC" id="5.6.2.4" evidence="11"/>
<dbReference type="Gene3D" id="1.10.150.80">
    <property type="entry name" value="HRDC domain"/>
    <property type="match status" value="1"/>
</dbReference>
<comment type="cofactor">
    <cofactor evidence="1">
        <name>Mg(2+)</name>
        <dbReference type="ChEBI" id="CHEBI:18420"/>
    </cofactor>
</comment>
<dbReference type="SMART" id="SM00490">
    <property type="entry name" value="HELICc"/>
    <property type="match status" value="1"/>
</dbReference>
<dbReference type="PANTHER" id="PTHR13710">
    <property type="entry name" value="DNA HELICASE RECQ FAMILY MEMBER"/>
    <property type="match status" value="1"/>
</dbReference>
<evidence type="ECO:0000256" key="4">
    <source>
        <dbReference type="ARBA" id="ARBA00022741"/>
    </source>
</evidence>
<accession>A0A2D2D0M8</accession>
<evidence type="ECO:0000256" key="2">
    <source>
        <dbReference type="ARBA" id="ARBA00005446"/>
    </source>
</evidence>
<dbReference type="SUPFAM" id="SSF47819">
    <property type="entry name" value="HRDC-like"/>
    <property type="match status" value="1"/>
</dbReference>
<dbReference type="InterPro" id="IPR027417">
    <property type="entry name" value="P-loop_NTPase"/>
</dbReference>
<feature type="domain" description="Helicase ATP-binding" evidence="15">
    <location>
        <begin position="32"/>
        <end position="199"/>
    </location>
</feature>
<dbReference type="GO" id="GO:0016787">
    <property type="term" value="F:hydrolase activity"/>
    <property type="evidence" value="ECO:0007669"/>
    <property type="project" value="UniProtKB-KW"/>
</dbReference>
<dbReference type="Pfam" id="PF00570">
    <property type="entry name" value="HRDC"/>
    <property type="match status" value="1"/>
</dbReference>
<evidence type="ECO:0000256" key="12">
    <source>
        <dbReference type="ARBA" id="ARBA00044535"/>
    </source>
</evidence>
<dbReference type="InterPro" id="IPR001650">
    <property type="entry name" value="Helicase_C-like"/>
</dbReference>
<sequence length="526" mass="56854">MLNASPDLGEARRVLTSVFGHAEFRPGQERVLACVLAGRDALAVMPTGAGKSLLYQLPAAMGRAPVVVVSPLISLMRDQLRALGPATAATALHTGQTEAEQARAIAAIAEGRARIIYAAPERLAQDSTIALLRAARVKLIAIDEAHCVAHWGHEFRPDYARLGEIAARLGAPPILAVTATAGPATRAEIVERLFSRQPEVFVSSFARPNLRLAFERRRDPLRRIVGVLRRHEGRSGIVYCASRRKTEETAECLRRLGFDALPYHAGLDAGARAAHQDAFFERPGVAMVATIAFGMGVDKKDVRYVVHADLPGSIEGYYQEIGRAGRDGLPAEALALFEPRDLAARLVRTAPDGFAAAAALRRRAMTRLCLTPACRFQTLLRAFGEESGRCGLCDNCRGGPLSLPRRAGLVLLGLRVAALARFASAERAEPETAGEPVSVGLALPSWGEETPLRVADEALLRALRSLRRDIARRRRLPPHRIASDAQLRQMAATRPRSLGEAPFGADAEITEPEAFLRLLGARPKAQ</sequence>
<dbReference type="GO" id="GO:0006310">
    <property type="term" value="P:DNA recombination"/>
    <property type="evidence" value="ECO:0007669"/>
    <property type="project" value="InterPro"/>
</dbReference>
<comment type="similarity">
    <text evidence="2">Belongs to the helicase family. RecQ subfamily.</text>
</comment>
<keyword evidence="4" id="KW-0547">Nucleotide-binding</keyword>
<dbReference type="EMBL" id="CP023737">
    <property type="protein sequence ID" value="ATQ68540.1"/>
    <property type="molecule type" value="Genomic_DNA"/>
</dbReference>
<dbReference type="GO" id="GO:0005524">
    <property type="term" value="F:ATP binding"/>
    <property type="evidence" value="ECO:0007669"/>
    <property type="project" value="UniProtKB-KW"/>
</dbReference>
<dbReference type="Pfam" id="PF00271">
    <property type="entry name" value="Helicase_C"/>
    <property type="match status" value="1"/>
</dbReference>
<gene>
    <name evidence="17" type="ORF">CQW49_12105</name>
</gene>
<dbReference type="GO" id="GO:0003677">
    <property type="term" value="F:DNA binding"/>
    <property type="evidence" value="ECO:0007669"/>
    <property type="project" value="UniProtKB-KW"/>
</dbReference>
<evidence type="ECO:0000259" key="14">
    <source>
        <dbReference type="PROSITE" id="PS50967"/>
    </source>
</evidence>